<comment type="caution">
    <text evidence="1">The sequence shown here is derived from an EMBL/GenBank/DDBJ whole genome shotgun (WGS) entry which is preliminary data.</text>
</comment>
<gene>
    <name evidence="1" type="ORF">GGP41_009819</name>
</gene>
<dbReference type="Proteomes" id="UP000624244">
    <property type="component" value="Unassembled WGS sequence"/>
</dbReference>
<accession>A0A8H5ZJ15</accession>
<proteinExistence type="predicted"/>
<dbReference type="AlphaFoldDB" id="A0A8H5ZJ15"/>
<evidence type="ECO:0000313" key="1">
    <source>
        <dbReference type="EMBL" id="KAF5848683.1"/>
    </source>
</evidence>
<evidence type="ECO:0000313" key="2">
    <source>
        <dbReference type="Proteomes" id="UP000624244"/>
    </source>
</evidence>
<name>A0A8H5ZJ15_COCSA</name>
<reference evidence="1" key="1">
    <citation type="submission" date="2019-11" db="EMBL/GenBank/DDBJ databases">
        <title>Bipolaris sorokiniana Genome sequencing.</title>
        <authorList>
            <person name="Wang H."/>
        </authorList>
    </citation>
    <scope>NUCLEOTIDE SEQUENCE</scope>
</reference>
<dbReference type="EMBL" id="WNKQ01000010">
    <property type="protein sequence ID" value="KAF5848683.1"/>
    <property type="molecule type" value="Genomic_DNA"/>
</dbReference>
<sequence>MYLPEDAFQMQLELIEGFCKVIRDNSFDSMYYSLSSRIDYPGLDIKGDLLDYLQLGGGDLVESLFLGRNDSYESFITGDEFLTWLSKSSLNVEQLVMNQIAKLGPGALLKSWPYDQRVVFRTLETGEWKLGFEWALDEEACGYLLVSEYQCLTIESEHFSYSYMKRPFLEHIWKRIPGELEEWKPKQDLRFRRRMAVKARKERARNGQKTPRIRMPGAWVN</sequence>
<organism evidence="1 2">
    <name type="scientific">Cochliobolus sativus</name>
    <name type="common">Common root rot and spot blotch fungus</name>
    <name type="synonym">Bipolaris sorokiniana</name>
    <dbReference type="NCBI Taxonomy" id="45130"/>
    <lineage>
        <taxon>Eukaryota</taxon>
        <taxon>Fungi</taxon>
        <taxon>Dikarya</taxon>
        <taxon>Ascomycota</taxon>
        <taxon>Pezizomycotina</taxon>
        <taxon>Dothideomycetes</taxon>
        <taxon>Pleosporomycetidae</taxon>
        <taxon>Pleosporales</taxon>
        <taxon>Pleosporineae</taxon>
        <taxon>Pleosporaceae</taxon>
        <taxon>Bipolaris</taxon>
    </lineage>
</organism>
<dbReference type="OMA" id="GRNDSYE"/>
<protein>
    <submittedName>
        <fullName evidence="1">Uncharacterized protein</fullName>
    </submittedName>
</protein>